<dbReference type="PANTHER" id="PTHR48027">
    <property type="entry name" value="HETEROGENEOUS NUCLEAR RIBONUCLEOPROTEIN 87F-RELATED"/>
    <property type="match status" value="1"/>
</dbReference>
<dbReference type="CDD" id="cd00590">
    <property type="entry name" value="RRM_SF"/>
    <property type="match status" value="1"/>
</dbReference>
<keyword evidence="6" id="KW-1185">Reference proteome</keyword>
<evidence type="ECO:0000256" key="3">
    <source>
        <dbReference type="SAM" id="MobiDB-lite"/>
    </source>
</evidence>
<protein>
    <recommendedName>
        <fullName evidence="4">RRM domain-containing protein</fullName>
    </recommendedName>
</protein>
<dbReference type="OMA" id="RAKEECQ"/>
<sequence>MSDRDRSQSPRRDRRSASPRRDDEDRDERMPDRDAGRDHSERRHTTENPGTNLFVTGIATRIDETELREIFSQFGQVESVQIMADPHTKESRGFGFVSMATADEAEAARDGLSGQEKQGRVMSVEKARRARPRTPTPGKYFGPPKREERRGPPGRSGGGYRDRYDDRRGGDYRGGGGRGRDYDSRDRYDDRRGGDSRGRRDYDDRRYDDYPPRRSYGGGSRDRDSYSSRPRDEYRDDYARSSRDDRDRYERR</sequence>
<evidence type="ECO:0000256" key="2">
    <source>
        <dbReference type="PROSITE-ProRule" id="PRU00176"/>
    </source>
</evidence>
<dbReference type="EMBL" id="MCFI01000012">
    <property type="protein sequence ID" value="ORY80919.1"/>
    <property type="molecule type" value="Genomic_DNA"/>
</dbReference>
<organism evidence="5 6">
    <name type="scientific">Protomyces lactucae-debilis</name>
    <dbReference type="NCBI Taxonomy" id="2754530"/>
    <lineage>
        <taxon>Eukaryota</taxon>
        <taxon>Fungi</taxon>
        <taxon>Dikarya</taxon>
        <taxon>Ascomycota</taxon>
        <taxon>Taphrinomycotina</taxon>
        <taxon>Taphrinomycetes</taxon>
        <taxon>Taphrinales</taxon>
        <taxon>Protomycetaceae</taxon>
        <taxon>Protomyces</taxon>
    </lineage>
</organism>
<dbReference type="GO" id="GO:0003723">
    <property type="term" value="F:RNA binding"/>
    <property type="evidence" value="ECO:0007669"/>
    <property type="project" value="UniProtKB-UniRule"/>
</dbReference>
<feature type="compositionally biased region" description="Basic and acidic residues" evidence="3">
    <location>
        <begin position="117"/>
        <end position="127"/>
    </location>
</feature>
<feature type="region of interest" description="Disordered" evidence="3">
    <location>
        <begin position="106"/>
        <end position="252"/>
    </location>
</feature>
<accession>A0A1Y2FAI0</accession>
<proteinExistence type="predicted"/>
<dbReference type="Pfam" id="PF00076">
    <property type="entry name" value="RRM_1"/>
    <property type="match status" value="1"/>
</dbReference>
<dbReference type="AlphaFoldDB" id="A0A1Y2FAI0"/>
<evidence type="ECO:0000313" key="6">
    <source>
        <dbReference type="Proteomes" id="UP000193685"/>
    </source>
</evidence>
<dbReference type="InterPro" id="IPR012677">
    <property type="entry name" value="Nucleotide-bd_a/b_plait_sf"/>
</dbReference>
<reference evidence="5 6" key="1">
    <citation type="submission" date="2016-07" db="EMBL/GenBank/DDBJ databases">
        <title>Pervasive Adenine N6-methylation of Active Genes in Fungi.</title>
        <authorList>
            <consortium name="DOE Joint Genome Institute"/>
            <person name="Mondo S.J."/>
            <person name="Dannebaum R.O."/>
            <person name="Kuo R.C."/>
            <person name="Labutti K."/>
            <person name="Haridas S."/>
            <person name="Kuo A."/>
            <person name="Salamov A."/>
            <person name="Ahrendt S.R."/>
            <person name="Lipzen A."/>
            <person name="Sullivan W."/>
            <person name="Andreopoulos W.B."/>
            <person name="Clum A."/>
            <person name="Lindquist E."/>
            <person name="Daum C."/>
            <person name="Ramamoorthy G.K."/>
            <person name="Gryganskyi A."/>
            <person name="Culley D."/>
            <person name="Magnuson J.K."/>
            <person name="James T.Y."/>
            <person name="O'Malley M.A."/>
            <person name="Stajich J.E."/>
            <person name="Spatafora J.W."/>
            <person name="Visel A."/>
            <person name="Grigoriev I.V."/>
        </authorList>
    </citation>
    <scope>NUCLEOTIDE SEQUENCE [LARGE SCALE GENOMIC DNA]</scope>
    <source>
        <strain evidence="5 6">12-1054</strain>
    </source>
</reference>
<dbReference type="Proteomes" id="UP000193685">
    <property type="component" value="Unassembled WGS sequence"/>
</dbReference>
<dbReference type="STRING" id="56484.A0A1Y2FAI0"/>
<evidence type="ECO:0000259" key="4">
    <source>
        <dbReference type="PROSITE" id="PS50102"/>
    </source>
</evidence>
<dbReference type="Gene3D" id="3.30.70.330">
    <property type="match status" value="1"/>
</dbReference>
<dbReference type="GeneID" id="63786153"/>
<dbReference type="InterPro" id="IPR052462">
    <property type="entry name" value="SLIRP/GR-RBP-like"/>
</dbReference>
<evidence type="ECO:0000256" key="1">
    <source>
        <dbReference type="ARBA" id="ARBA00022884"/>
    </source>
</evidence>
<keyword evidence="1 2" id="KW-0694">RNA-binding</keyword>
<comment type="caution">
    <text evidence="5">The sequence shown here is derived from an EMBL/GenBank/DDBJ whole genome shotgun (WGS) entry which is preliminary data.</text>
</comment>
<dbReference type="OrthoDB" id="6159137at2759"/>
<feature type="region of interest" description="Disordered" evidence="3">
    <location>
        <begin position="1"/>
        <end position="55"/>
    </location>
</feature>
<feature type="compositionally biased region" description="Basic and acidic residues" evidence="3">
    <location>
        <begin position="220"/>
        <end position="252"/>
    </location>
</feature>
<feature type="compositionally biased region" description="Basic and acidic residues" evidence="3">
    <location>
        <begin position="160"/>
        <end position="171"/>
    </location>
</feature>
<evidence type="ECO:0000313" key="5">
    <source>
        <dbReference type="EMBL" id="ORY80919.1"/>
    </source>
</evidence>
<dbReference type="PROSITE" id="PS50102">
    <property type="entry name" value="RRM"/>
    <property type="match status" value="1"/>
</dbReference>
<feature type="compositionally biased region" description="Basic and acidic residues" evidence="3">
    <location>
        <begin position="178"/>
        <end position="212"/>
    </location>
</feature>
<name>A0A1Y2FAI0_PROLT</name>
<dbReference type="InterPro" id="IPR035979">
    <property type="entry name" value="RBD_domain_sf"/>
</dbReference>
<feature type="domain" description="RRM" evidence="4">
    <location>
        <begin position="51"/>
        <end position="129"/>
    </location>
</feature>
<dbReference type="SMART" id="SM00360">
    <property type="entry name" value="RRM"/>
    <property type="match status" value="1"/>
</dbReference>
<dbReference type="InterPro" id="IPR000504">
    <property type="entry name" value="RRM_dom"/>
</dbReference>
<dbReference type="RefSeq" id="XP_040724564.1">
    <property type="nucleotide sequence ID" value="XM_040869554.1"/>
</dbReference>
<feature type="compositionally biased region" description="Basic and acidic residues" evidence="3">
    <location>
        <begin position="1"/>
        <end position="46"/>
    </location>
</feature>
<dbReference type="SUPFAM" id="SSF54928">
    <property type="entry name" value="RNA-binding domain, RBD"/>
    <property type="match status" value="1"/>
</dbReference>
<gene>
    <name evidence="5" type="ORF">BCR37DRAFT_380793</name>
</gene>